<comment type="caution">
    <text evidence="1">The sequence shown here is derived from an EMBL/GenBank/DDBJ whole genome shotgun (WGS) entry which is preliminary data.</text>
</comment>
<dbReference type="EMBL" id="BAAAGA010000005">
    <property type="protein sequence ID" value="GAA0625750.1"/>
    <property type="molecule type" value="Genomic_DNA"/>
</dbReference>
<organism evidence="1 2">
    <name type="scientific">Brevundimonas kwangchunensis</name>
    <dbReference type="NCBI Taxonomy" id="322163"/>
    <lineage>
        <taxon>Bacteria</taxon>
        <taxon>Pseudomonadati</taxon>
        <taxon>Pseudomonadota</taxon>
        <taxon>Alphaproteobacteria</taxon>
        <taxon>Caulobacterales</taxon>
        <taxon>Caulobacteraceae</taxon>
        <taxon>Brevundimonas</taxon>
    </lineage>
</organism>
<dbReference type="Proteomes" id="UP001501352">
    <property type="component" value="Unassembled WGS sequence"/>
</dbReference>
<reference evidence="2" key="1">
    <citation type="journal article" date="2019" name="Int. J. Syst. Evol. Microbiol.">
        <title>The Global Catalogue of Microorganisms (GCM) 10K type strain sequencing project: providing services to taxonomists for standard genome sequencing and annotation.</title>
        <authorList>
            <consortium name="The Broad Institute Genomics Platform"/>
            <consortium name="The Broad Institute Genome Sequencing Center for Infectious Disease"/>
            <person name="Wu L."/>
            <person name="Ma J."/>
        </authorList>
    </citation>
    <scope>NUCLEOTIDE SEQUENCE [LARGE SCALE GENOMIC DNA]</scope>
    <source>
        <strain evidence="2">JCM 12928</strain>
    </source>
</reference>
<evidence type="ECO:0000313" key="1">
    <source>
        <dbReference type="EMBL" id="GAA0625750.1"/>
    </source>
</evidence>
<dbReference type="RefSeq" id="WP_343793888.1">
    <property type="nucleotide sequence ID" value="NZ_BAAAGA010000005.1"/>
</dbReference>
<sequence length="199" mass="20884">MTAEPDATQTDQRPAIVICAWDADETGWDPVEDLSGEPWNPTGARTVAVPADAPTRLADQLSDHLRDPRCRGLLLVGRTQRTGGFQLQLRAEHRAPDGARSDHGTAPSVARATAPIAEMVRALGEAGVPAAATSEAEDDTGTFLLYSVLSGLPDGIDTPAIGMLRAPESATDAAFTKAVKTAAQAMARHLSPISRARAI</sequence>
<keyword evidence="2" id="KW-1185">Reference proteome</keyword>
<evidence type="ECO:0000313" key="2">
    <source>
        <dbReference type="Proteomes" id="UP001501352"/>
    </source>
</evidence>
<proteinExistence type="predicted"/>
<name>A0ABP3S4D9_9CAUL</name>
<gene>
    <name evidence="1" type="ORF">GCM10009422_23010</name>
</gene>
<accession>A0ABP3S4D9</accession>
<protein>
    <submittedName>
        <fullName evidence="1">Uncharacterized protein</fullName>
    </submittedName>
</protein>